<evidence type="ECO:0000256" key="1">
    <source>
        <dbReference type="SAM" id="Phobius"/>
    </source>
</evidence>
<comment type="caution">
    <text evidence="2">The sequence shown here is derived from an EMBL/GenBank/DDBJ whole genome shotgun (WGS) entry which is preliminary data.</text>
</comment>
<proteinExistence type="predicted"/>
<feature type="transmembrane region" description="Helical" evidence="1">
    <location>
        <begin position="6"/>
        <end position="24"/>
    </location>
</feature>
<evidence type="ECO:0000313" key="3">
    <source>
        <dbReference type="Proteomes" id="UP000600865"/>
    </source>
</evidence>
<feature type="transmembrane region" description="Helical" evidence="1">
    <location>
        <begin position="48"/>
        <end position="69"/>
    </location>
</feature>
<accession>A0A918KJ14</accession>
<keyword evidence="1" id="KW-1133">Transmembrane helix</keyword>
<gene>
    <name evidence="2" type="ORF">GCM10011309_14930</name>
</gene>
<dbReference type="Proteomes" id="UP000600865">
    <property type="component" value="Unassembled WGS sequence"/>
</dbReference>
<feature type="transmembrane region" description="Helical" evidence="1">
    <location>
        <begin position="75"/>
        <end position="97"/>
    </location>
</feature>
<keyword evidence="3" id="KW-1185">Reference proteome</keyword>
<name>A0A918KJ14_9PROT</name>
<keyword evidence="1" id="KW-0472">Membrane</keyword>
<dbReference type="AlphaFoldDB" id="A0A918KJ14"/>
<organism evidence="2 3">
    <name type="scientific">Litorimonas cladophorae</name>
    <dbReference type="NCBI Taxonomy" id="1220491"/>
    <lineage>
        <taxon>Bacteria</taxon>
        <taxon>Pseudomonadati</taxon>
        <taxon>Pseudomonadota</taxon>
        <taxon>Alphaproteobacteria</taxon>
        <taxon>Maricaulales</taxon>
        <taxon>Robiginitomaculaceae</taxon>
    </lineage>
</organism>
<dbReference type="EMBL" id="BMYV01000001">
    <property type="protein sequence ID" value="GGX65684.1"/>
    <property type="molecule type" value="Genomic_DNA"/>
</dbReference>
<protein>
    <submittedName>
        <fullName evidence="2">Uncharacterized protein</fullName>
    </submittedName>
</protein>
<evidence type="ECO:0000313" key="2">
    <source>
        <dbReference type="EMBL" id="GGX65684.1"/>
    </source>
</evidence>
<sequence>MALISSVFTSAIIIATVSAFPAFFGRKSKLAKVKFQESGEKYIELSKFLFWLIYGVGASFTILGVFVYLFSEEPIAGVGFTIMGLVFLVLTAFLQFIDTSVSWTSEIISGAKSGVSIKKNSIFWNDIVMAKYHANHTIQLKDKLGKSVFWTVYHNGWHEIIDDLRLIRPDIDTSDFD</sequence>
<keyword evidence="1" id="KW-0812">Transmembrane</keyword>
<reference evidence="2 3" key="1">
    <citation type="journal article" date="2014" name="Int. J. Syst. Evol. Microbiol.">
        <title>Complete genome sequence of Corynebacterium casei LMG S-19264T (=DSM 44701T), isolated from a smear-ripened cheese.</title>
        <authorList>
            <consortium name="US DOE Joint Genome Institute (JGI-PGF)"/>
            <person name="Walter F."/>
            <person name="Albersmeier A."/>
            <person name="Kalinowski J."/>
            <person name="Ruckert C."/>
        </authorList>
    </citation>
    <scope>NUCLEOTIDE SEQUENCE [LARGE SCALE GENOMIC DNA]</scope>
    <source>
        <strain evidence="2 3">KCTC 23968</strain>
    </source>
</reference>
<dbReference type="RefSeq" id="WP_189583478.1">
    <property type="nucleotide sequence ID" value="NZ_BMYV01000001.1"/>
</dbReference>